<dbReference type="RefSeq" id="WP_230366595.1">
    <property type="nucleotide sequence ID" value="NZ_JAJALK010000006.1"/>
</dbReference>
<dbReference type="EMBL" id="JAUSWL010000001">
    <property type="protein sequence ID" value="MDQ0541947.1"/>
    <property type="molecule type" value="Genomic_DNA"/>
</dbReference>
<protein>
    <submittedName>
        <fullName evidence="1">Uncharacterized protein</fullName>
    </submittedName>
</protein>
<evidence type="ECO:0000313" key="1">
    <source>
        <dbReference type="EMBL" id="MDQ0541947.1"/>
    </source>
</evidence>
<proteinExistence type="predicted"/>
<accession>A0AAJ1WUE2</accession>
<organism evidence="1 2">
    <name type="scientific">Methylobacterium brachiatum</name>
    <dbReference type="NCBI Taxonomy" id="269660"/>
    <lineage>
        <taxon>Bacteria</taxon>
        <taxon>Pseudomonadati</taxon>
        <taxon>Pseudomonadota</taxon>
        <taxon>Alphaproteobacteria</taxon>
        <taxon>Hyphomicrobiales</taxon>
        <taxon>Methylobacteriaceae</taxon>
        <taxon>Methylobacterium</taxon>
    </lineage>
</organism>
<reference evidence="1" key="1">
    <citation type="submission" date="2023-07" db="EMBL/GenBank/DDBJ databases">
        <title>Genomic Encyclopedia of Type Strains, Phase IV (KMG-IV): sequencing the most valuable type-strain genomes for metagenomic binning, comparative biology and taxonomic classification.</title>
        <authorList>
            <person name="Goeker M."/>
        </authorList>
    </citation>
    <scope>NUCLEOTIDE SEQUENCE</scope>
    <source>
        <strain evidence="1">DSM 19569</strain>
    </source>
</reference>
<comment type="caution">
    <text evidence="1">The sequence shown here is derived from an EMBL/GenBank/DDBJ whole genome shotgun (WGS) entry which is preliminary data.</text>
</comment>
<sequence length="131" mass="13423">MTQILNLPLLTFPVSIANNEDWTDAWAYLDVSSNPISLAGLTLTMMMRARATDPTAQIVAASVSGIVNGLPQNGSISSGGAGLNVVALAIPKATVARLSPGDYVFEVQATGDGLTRTIAAGPVTVEAGVVR</sequence>
<evidence type="ECO:0000313" key="2">
    <source>
        <dbReference type="Proteomes" id="UP001223420"/>
    </source>
</evidence>
<name>A0AAJ1WUE2_9HYPH</name>
<dbReference type="AlphaFoldDB" id="A0AAJ1WUE2"/>
<gene>
    <name evidence="1" type="ORF">QO001_000855</name>
</gene>
<dbReference type="Proteomes" id="UP001223420">
    <property type="component" value="Unassembled WGS sequence"/>
</dbReference>